<evidence type="ECO:0000313" key="2">
    <source>
        <dbReference type="EMBL" id="RDX68657.1"/>
    </source>
</evidence>
<feature type="non-terminal residue" evidence="2">
    <location>
        <position position="1"/>
    </location>
</feature>
<evidence type="ECO:0000256" key="1">
    <source>
        <dbReference type="SAM" id="MobiDB-lite"/>
    </source>
</evidence>
<reference evidence="2" key="1">
    <citation type="submission" date="2018-05" db="EMBL/GenBank/DDBJ databases">
        <title>Draft genome of Mucuna pruriens seed.</title>
        <authorList>
            <person name="Nnadi N.E."/>
            <person name="Vos R."/>
            <person name="Hasami M.H."/>
            <person name="Devisetty U.K."/>
            <person name="Aguiy J.C."/>
        </authorList>
    </citation>
    <scope>NUCLEOTIDE SEQUENCE [LARGE SCALE GENOMIC DNA]</scope>
    <source>
        <strain evidence="2">JCA_2017</strain>
    </source>
</reference>
<dbReference type="OrthoDB" id="1738562at2759"/>
<comment type="caution">
    <text evidence="2">The sequence shown here is derived from an EMBL/GenBank/DDBJ whole genome shotgun (WGS) entry which is preliminary data.</text>
</comment>
<feature type="region of interest" description="Disordered" evidence="1">
    <location>
        <begin position="30"/>
        <end position="72"/>
    </location>
</feature>
<organism evidence="2 3">
    <name type="scientific">Mucuna pruriens</name>
    <name type="common">Velvet bean</name>
    <name type="synonym">Dolichos pruriens</name>
    <dbReference type="NCBI Taxonomy" id="157652"/>
    <lineage>
        <taxon>Eukaryota</taxon>
        <taxon>Viridiplantae</taxon>
        <taxon>Streptophyta</taxon>
        <taxon>Embryophyta</taxon>
        <taxon>Tracheophyta</taxon>
        <taxon>Spermatophyta</taxon>
        <taxon>Magnoliopsida</taxon>
        <taxon>eudicotyledons</taxon>
        <taxon>Gunneridae</taxon>
        <taxon>Pentapetalae</taxon>
        <taxon>rosids</taxon>
        <taxon>fabids</taxon>
        <taxon>Fabales</taxon>
        <taxon>Fabaceae</taxon>
        <taxon>Papilionoideae</taxon>
        <taxon>50 kb inversion clade</taxon>
        <taxon>NPAAA clade</taxon>
        <taxon>indigoferoid/millettioid clade</taxon>
        <taxon>Phaseoleae</taxon>
        <taxon>Mucuna</taxon>
    </lineage>
</organism>
<dbReference type="EMBL" id="QJKJ01012443">
    <property type="protein sequence ID" value="RDX68657.1"/>
    <property type="molecule type" value="Genomic_DNA"/>
</dbReference>
<dbReference type="AlphaFoldDB" id="A0A371ERI2"/>
<protein>
    <submittedName>
        <fullName evidence="2">Uncharacterized protein</fullName>
    </submittedName>
</protein>
<feature type="compositionally biased region" description="Polar residues" evidence="1">
    <location>
        <begin position="35"/>
        <end position="44"/>
    </location>
</feature>
<name>A0A371ERI2_MUCPR</name>
<proteinExistence type="predicted"/>
<gene>
    <name evidence="2" type="ORF">CR513_52332</name>
</gene>
<evidence type="ECO:0000313" key="3">
    <source>
        <dbReference type="Proteomes" id="UP000257109"/>
    </source>
</evidence>
<dbReference type="InterPro" id="IPR043502">
    <property type="entry name" value="DNA/RNA_pol_sf"/>
</dbReference>
<dbReference type="Proteomes" id="UP000257109">
    <property type="component" value="Unassembled WGS sequence"/>
</dbReference>
<sequence length="199" mass="23300">MRKSQSSWETLPKHIMNSYWHWTRKIDNKVRRGKNSQVSSTSARTKALKNQKFKDFRQGQKPKPKPSLDEAPQLDLKTLPSNLKHAFLKPHTSLPVITFTTLTRLMEDRLIRVLRNNKEAFRWTIHNIKSINPTICTHRIYMEDEYEPRALPQYRLNLNMKEVVKGEVLKLLDVGIIYLISNSKWVSLVHCVPKKGGTK</sequence>
<dbReference type="Gene3D" id="3.10.10.10">
    <property type="entry name" value="HIV Type 1 Reverse Transcriptase, subunit A, domain 1"/>
    <property type="match status" value="1"/>
</dbReference>
<dbReference type="SUPFAM" id="SSF56672">
    <property type="entry name" value="DNA/RNA polymerases"/>
    <property type="match status" value="1"/>
</dbReference>
<accession>A0A371ERI2</accession>
<keyword evidence="3" id="KW-1185">Reference proteome</keyword>